<evidence type="ECO:0000313" key="7">
    <source>
        <dbReference type="EMBL" id="OVA10711.1"/>
    </source>
</evidence>
<keyword evidence="5" id="KW-0732">Signal</keyword>
<comment type="caution">
    <text evidence="7">The sequence shown here is derived from an EMBL/GenBank/DDBJ whole genome shotgun (WGS) entry which is preliminary data.</text>
</comment>
<evidence type="ECO:0000256" key="2">
    <source>
        <dbReference type="ARBA" id="ARBA00005581"/>
    </source>
</evidence>
<dbReference type="EMBL" id="MVGT01001847">
    <property type="protein sequence ID" value="OVA10711.1"/>
    <property type="molecule type" value="Genomic_DNA"/>
</dbReference>
<evidence type="ECO:0000256" key="3">
    <source>
        <dbReference type="ARBA" id="ARBA00022471"/>
    </source>
</evidence>
<dbReference type="GO" id="GO:0060320">
    <property type="term" value="P:rejection of self pollen"/>
    <property type="evidence" value="ECO:0007669"/>
    <property type="project" value="UniProtKB-KW"/>
</dbReference>
<dbReference type="OMA" id="FNKITHE"/>
<reference evidence="7 8" key="1">
    <citation type="journal article" date="2017" name="Mol. Plant">
        <title>The Genome of Medicinal Plant Macleaya cordata Provides New Insights into Benzylisoquinoline Alkaloids Metabolism.</title>
        <authorList>
            <person name="Liu X."/>
            <person name="Liu Y."/>
            <person name="Huang P."/>
            <person name="Ma Y."/>
            <person name="Qing Z."/>
            <person name="Tang Q."/>
            <person name="Cao H."/>
            <person name="Cheng P."/>
            <person name="Zheng Y."/>
            <person name="Yuan Z."/>
            <person name="Zhou Y."/>
            <person name="Liu J."/>
            <person name="Tang Z."/>
            <person name="Zhuo Y."/>
            <person name="Zhang Y."/>
            <person name="Yu L."/>
            <person name="Huang J."/>
            <person name="Yang P."/>
            <person name="Peng Q."/>
            <person name="Zhang J."/>
            <person name="Jiang W."/>
            <person name="Zhang Z."/>
            <person name="Lin K."/>
            <person name="Ro D.K."/>
            <person name="Chen X."/>
            <person name="Xiong X."/>
            <person name="Shang Y."/>
            <person name="Huang S."/>
            <person name="Zeng J."/>
        </authorList>
    </citation>
    <scope>NUCLEOTIDE SEQUENCE [LARGE SCALE GENOMIC DNA]</scope>
    <source>
        <strain evidence="8">cv. BLH2017</strain>
        <tissue evidence="7">Root</tissue>
    </source>
</reference>
<evidence type="ECO:0000256" key="4">
    <source>
        <dbReference type="ARBA" id="ARBA00022525"/>
    </source>
</evidence>
<comment type="subcellular location">
    <subcellularLocation>
        <location evidence="1 6">Secreted</location>
    </subcellularLocation>
</comment>
<dbReference type="AlphaFoldDB" id="A0A200QJV4"/>
<keyword evidence="8" id="KW-1185">Reference proteome</keyword>
<organism evidence="7 8">
    <name type="scientific">Macleaya cordata</name>
    <name type="common">Five-seeded plume-poppy</name>
    <name type="synonym">Bocconia cordata</name>
    <dbReference type="NCBI Taxonomy" id="56857"/>
    <lineage>
        <taxon>Eukaryota</taxon>
        <taxon>Viridiplantae</taxon>
        <taxon>Streptophyta</taxon>
        <taxon>Embryophyta</taxon>
        <taxon>Tracheophyta</taxon>
        <taxon>Spermatophyta</taxon>
        <taxon>Magnoliopsida</taxon>
        <taxon>Ranunculales</taxon>
        <taxon>Papaveraceae</taxon>
        <taxon>Papaveroideae</taxon>
        <taxon>Macleaya</taxon>
    </lineage>
</organism>
<evidence type="ECO:0000313" key="8">
    <source>
        <dbReference type="Proteomes" id="UP000195402"/>
    </source>
</evidence>
<dbReference type="GO" id="GO:0005576">
    <property type="term" value="C:extracellular region"/>
    <property type="evidence" value="ECO:0007669"/>
    <property type="project" value="UniProtKB-SubCell"/>
</dbReference>
<keyword evidence="4 6" id="KW-0964">Secreted</keyword>
<keyword evidence="3 6" id="KW-0713">Self-incompatibility</keyword>
<comment type="similarity">
    <text evidence="2 6">Belongs to the plant self-incompatibility (S1) protein family.</text>
</comment>
<dbReference type="Pfam" id="PF05938">
    <property type="entry name" value="Self-incomp_S1"/>
    <property type="match status" value="1"/>
</dbReference>
<dbReference type="OrthoDB" id="1900999at2759"/>
<dbReference type="Proteomes" id="UP000195402">
    <property type="component" value="Unassembled WGS sequence"/>
</dbReference>
<evidence type="ECO:0000256" key="5">
    <source>
        <dbReference type="ARBA" id="ARBA00022729"/>
    </source>
</evidence>
<dbReference type="STRING" id="56857.A0A200QJV4"/>
<dbReference type="PANTHER" id="PTHR31232:SF18">
    <property type="entry name" value="S-PROTEIN HOMOLOG"/>
    <property type="match status" value="1"/>
</dbReference>
<dbReference type="PANTHER" id="PTHR31232">
    <property type="match status" value="1"/>
</dbReference>
<proteinExistence type="inferred from homology"/>
<evidence type="ECO:0000256" key="6">
    <source>
        <dbReference type="RuleBase" id="RU367044"/>
    </source>
</evidence>
<sequence>MGIMAVFKVGSRVSSNHASNILALAILAVVLFGCSTSSIVSASGFSRVHVYIHNDFTDQNLQPLSVHCKSRDDDLGERKLTISQYYHITFRPNIWGTTKFWCDMSWMDTTKNPPALVQGTFDIYINGREYGICNDECNWSVRQDGLYEFKTKTSKKYELVYPWPASS</sequence>
<protein>
    <recommendedName>
        <fullName evidence="6">S-protein homolog</fullName>
    </recommendedName>
</protein>
<name>A0A200QJV4_MACCD</name>
<accession>A0A200QJV4</accession>
<dbReference type="InParanoid" id="A0A200QJV4"/>
<dbReference type="InterPro" id="IPR010264">
    <property type="entry name" value="Self-incomp_S1"/>
</dbReference>
<gene>
    <name evidence="7" type="ORF">BVC80_645g23</name>
</gene>
<evidence type="ECO:0000256" key="1">
    <source>
        <dbReference type="ARBA" id="ARBA00004613"/>
    </source>
</evidence>